<evidence type="ECO:0000256" key="2">
    <source>
        <dbReference type="ARBA" id="ARBA00005581"/>
    </source>
</evidence>
<dbReference type="PANTHER" id="PTHR31232:SF61">
    <property type="entry name" value="S-PROTEIN HOMOLOG"/>
    <property type="match status" value="1"/>
</dbReference>
<keyword evidence="4 6" id="KW-0964">Secreted</keyword>
<sequence length="199" mass="23147">MISNTVKNLLLLIIFLSAIFFQAVTSCSITHKYEVQVVNRLPHRDNSLYLHCASGNNEVGRRTIYAGQKFGWKFCENFMSNTLFFCHLWWGSKNRAFNVFKSNHRNDCNKYVCIWSARSDGIYYQNGYDGKFVKNYAKSTRSCLFFVVDIKKKNRSFRTFDSKLSNGDCESHLCIWSALRDGIYHQDDPSGELAKKIQK</sequence>
<dbReference type="Proteomes" id="UP000030748">
    <property type="component" value="Unassembled WGS sequence"/>
</dbReference>
<evidence type="ECO:0000256" key="4">
    <source>
        <dbReference type="ARBA" id="ARBA00022525"/>
    </source>
</evidence>
<keyword evidence="5 6" id="KW-0732">Signal</keyword>
<accession>A0A022R0I5</accession>
<comment type="similarity">
    <text evidence="2 6">Belongs to the plant self-incompatibility (S1) protein family.</text>
</comment>
<dbReference type="EMBL" id="KI630716">
    <property type="protein sequence ID" value="EYU34217.1"/>
    <property type="molecule type" value="Genomic_DNA"/>
</dbReference>
<name>A0A022R0I5_ERYGU</name>
<dbReference type="GO" id="GO:0060320">
    <property type="term" value="P:rejection of self pollen"/>
    <property type="evidence" value="ECO:0007669"/>
    <property type="project" value="UniProtKB-KW"/>
</dbReference>
<dbReference type="PANTHER" id="PTHR31232">
    <property type="match status" value="1"/>
</dbReference>
<gene>
    <name evidence="7" type="ORF">MIMGU_mgv11b021399mg</name>
</gene>
<evidence type="ECO:0000256" key="6">
    <source>
        <dbReference type="RuleBase" id="RU367044"/>
    </source>
</evidence>
<evidence type="ECO:0000256" key="5">
    <source>
        <dbReference type="ARBA" id="ARBA00022729"/>
    </source>
</evidence>
<evidence type="ECO:0000256" key="1">
    <source>
        <dbReference type="ARBA" id="ARBA00004613"/>
    </source>
</evidence>
<organism evidence="7 8">
    <name type="scientific">Erythranthe guttata</name>
    <name type="common">Yellow monkey flower</name>
    <name type="synonym">Mimulus guttatus</name>
    <dbReference type="NCBI Taxonomy" id="4155"/>
    <lineage>
        <taxon>Eukaryota</taxon>
        <taxon>Viridiplantae</taxon>
        <taxon>Streptophyta</taxon>
        <taxon>Embryophyta</taxon>
        <taxon>Tracheophyta</taxon>
        <taxon>Spermatophyta</taxon>
        <taxon>Magnoliopsida</taxon>
        <taxon>eudicotyledons</taxon>
        <taxon>Gunneridae</taxon>
        <taxon>Pentapetalae</taxon>
        <taxon>asterids</taxon>
        <taxon>lamiids</taxon>
        <taxon>Lamiales</taxon>
        <taxon>Phrymaceae</taxon>
        <taxon>Erythranthe</taxon>
    </lineage>
</organism>
<feature type="signal peptide" evidence="6">
    <location>
        <begin position="1"/>
        <end position="26"/>
    </location>
</feature>
<keyword evidence="3 6" id="KW-0713">Self-incompatibility</keyword>
<evidence type="ECO:0000313" key="7">
    <source>
        <dbReference type="EMBL" id="EYU34217.1"/>
    </source>
</evidence>
<dbReference type="Pfam" id="PF05938">
    <property type="entry name" value="Self-incomp_S1"/>
    <property type="match status" value="1"/>
</dbReference>
<dbReference type="AlphaFoldDB" id="A0A022R0I5"/>
<proteinExistence type="inferred from homology"/>
<protein>
    <recommendedName>
        <fullName evidence="6">S-protein homolog</fullName>
    </recommendedName>
</protein>
<evidence type="ECO:0000256" key="3">
    <source>
        <dbReference type="ARBA" id="ARBA00022471"/>
    </source>
</evidence>
<dbReference type="GO" id="GO:0005576">
    <property type="term" value="C:extracellular region"/>
    <property type="evidence" value="ECO:0007669"/>
    <property type="project" value="UniProtKB-SubCell"/>
</dbReference>
<feature type="chain" id="PRO_5025089624" description="S-protein homolog" evidence="6">
    <location>
        <begin position="27"/>
        <end position="199"/>
    </location>
</feature>
<dbReference type="PROSITE" id="PS51257">
    <property type="entry name" value="PROKAR_LIPOPROTEIN"/>
    <property type="match status" value="1"/>
</dbReference>
<evidence type="ECO:0000313" key="8">
    <source>
        <dbReference type="Proteomes" id="UP000030748"/>
    </source>
</evidence>
<comment type="subcellular location">
    <subcellularLocation>
        <location evidence="1 6">Secreted</location>
    </subcellularLocation>
</comment>
<keyword evidence="8" id="KW-1185">Reference proteome</keyword>
<dbReference type="InterPro" id="IPR010264">
    <property type="entry name" value="Self-incomp_S1"/>
</dbReference>
<reference evidence="7 8" key="1">
    <citation type="journal article" date="2013" name="Proc. Natl. Acad. Sci. U.S.A.">
        <title>Fine-scale variation in meiotic recombination in Mimulus inferred from population shotgun sequencing.</title>
        <authorList>
            <person name="Hellsten U."/>
            <person name="Wright K.M."/>
            <person name="Jenkins J."/>
            <person name="Shu S."/>
            <person name="Yuan Y."/>
            <person name="Wessler S.R."/>
            <person name="Schmutz J."/>
            <person name="Willis J.H."/>
            <person name="Rokhsar D.S."/>
        </authorList>
    </citation>
    <scope>NUCLEOTIDE SEQUENCE [LARGE SCALE GENOMIC DNA]</scope>
    <source>
        <strain evidence="8">cv. DUN x IM62</strain>
    </source>
</reference>